<protein>
    <submittedName>
        <fullName evidence="2">Uncharacterized protein</fullName>
    </submittedName>
</protein>
<feature type="region of interest" description="Disordered" evidence="1">
    <location>
        <begin position="1"/>
        <end position="31"/>
    </location>
</feature>
<feature type="region of interest" description="Disordered" evidence="1">
    <location>
        <begin position="48"/>
        <end position="75"/>
    </location>
</feature>
<comment type="caution">
    <text evidence="2">The sequence shown here is derived from an EMBL/GenBank/DDBJ whole genome shotgun (WGS) entry which is preliminary data.</text>
</comment>
<evidence type="ECO:0000313" key="3">
    <source>
        <dbReference type="Proteomes" id="UP000275408"/>
    </source>
</evidence>
<name>A0A3M6UHE8_POCDA</name>
<reference evidence="2 3" key="1">
    <citation type="journal article" date="2018" name="Sci. Rep.">
        <title>Comparative analysis of the Pocillopora damicornis genome highlights role of immune system in coral evolution.</title>
        <authorList>
            <person name="Cunning R."/>
            <person name="Bay R.A."/>
            <person name="Gillette P."/>
            <person name="Baker A.C."/>
            <person name="Traylor-Knowles N."/>
        </authorList>
    </citation>
    <scope>NUCLEOTIDE SEQUENCE [LARGE SCALE GENOMIC DNA]</scope>
    <source>
        <strain evidence="2">RSMAS</strain>
        <tissue evidence="2">Whole animal</tissue>
    </source>
</reference>
<accession>A0A3M6UHE8</accession>
<organism evidence="2 3">
    <name type="scientific">Pocillopora damicornis</name>
    <name type="common">Cauliflower coral</name>
    <name type="synonym">Millepora damicornis</name>
    <dbReference type="NCBI Taxonomy" id="46731"/>
    <lineage>
        <taxon>Eukaryota</taxon>
        <taxon>Metazoa</taxon>
        <taxon>Cnidaria</taxon>
        <taxon>Anthozoa</taxon>
        <taxon>Hexacorallia</taxon>
        <taxon>Scleractinia</taxon>
        <taxon>Astrocoeniina</taxon>
        <taxon>Pocilloporidae</taxon>
        <taxon>Pocillopora</taxon>
    </lineage>
</organism>
<evidence type="ECO:0000256" key="1">
    <source>
        <dbReference type="SAM" id="MobiDB-lite"/>
    </source>
</evidence>
<dbReference type="Proteomes" id="UP000275408">
    <property type="component" value="Unassembled WGS sequence"/>
</dbReference>
<proteinExistence type="predicted"/>
<feature type="compositionally biased region" description="Polar residues" evidence="1">
    <location>
        <begin position="19"/>
        <end position="31"/>
    </location>
</feature>
<keyword evidence="3" id="KW-1185">Reference proteome</keyword>
<dbReference type="AlphaFoldDB" id="A0A3M6UHE8"/>
<sequence>MTGGMRTIASDQEFLGPSQKRNGLNKQSSVHETSGRFIVVEEGGNSYLVEKEESQEEDRDLRTNQKRSGDDSQAVLTLEDLKRRRPPGFQKFEASLASLDLDDEIALQLWEDIFKPLYTFDFLKIDSGHLEM</sequence>
<gene>
    <name evidence="2" type="ORF">pdam_00010939</name>
</gene>
<feature type="compositionally biased region" description="Basic and acidic residues" evidence="1">
    <location>
        <begin position="59"/>
        <end position="70"/>
    </location>
</feature>
<evidence type="ECO:0000313" key="2">
    <source>
        <dbReference type="EMBL" id="RMX52944.1"/>
    </source>
</evidence>
<dbReference type="EMBL" id="RCHS01001556">
    <property type="protein sequence ID" value="RMX52944.1"/>
    <property type="molecule type" value="Genomic_DNA"/>
</dbReference>